<name>A0A4R6AA40_9RHOB</name>
<feature type="domain" description="Ribulose bisphosphate carboxylase large subunit C-terminal" evidence="1">
    <location>
        <begin position="124"/>
        <end position="289"/>
    </location>
</feature>
<protein>
    <submittedName>
        <fullName evidence="2">Ribulose 1,5-bisphosphate carboxylase</fullName>
    </submittedName>
</protein>
<dbReference type="Gene3D" id="3.30.70.150">
    <property type="entry name" value="RuBisCO large subunit, N-terminal domain"/>
    <property type="match status" value="1"/>
</dbReference>
<dbReference type="PANTHER" id="PTHR42704:SF17">
    <property type="entry name" value="RIBULOSE BISPHOSPHATE CARBOXYLASE LARGE CHAIN"/>
    <property type="match status" value="1"/>
</dbReference>
<dbReference type="Proteomes" id="UP000295701">
    <property type="component" value="Unassembled WGS sequence"/>
</dbReference>
<dbReference type="Pfam" id="PF00016">
    <property type="entry name" value="RuBisCO_large"/>
    <property type="match status" value="1"/>
</dbReference>
<comment type="caution">
    <text evidence="2">The sequence shown here is derived from an EMBL/GenBank/DDBJ whole genome shotgun (WGS) entry which is preliminary data.</text>
</comment>
<sequence>MSDRFSVTYRIRAEDLADAESRAAAIALEDTVEIPRDVVPKGYVEDVILGRVDAVLPREAGVFEARVSYHIDAVGRELPQFLNVMLGNASILQGVRAIGLTQNADLRDRFPGPRFGAAGLRRLTGRSQGGFVCPVIKPQGSSAEDLARLCYLTARAGADIVKEDHGLANQDAAPFRDRVALCAGAVRRANEERAAEGDATRALYFANIGGHGDQVRDLALYARDAGAAGILLIPGLFGFDAMNRLAQEPGFDLPIMAHPSHLGPYVLSPDHGYAHGLLFGTLMRLAGADISVFPNHGGRFGFSQAQCEEIVAACRAEDGPGPAILPSPGGGMSLDRLPDMMRLYGEDCVYLLGGSLLRYGDRIGDAIRDMRNALDGRPRDGA</sequence>
<dbReference type="OrthoDB" id="9764279at2"/>
<dbReference type="SFLD" id="SFLDS00014">
    <property type="entry name" value="RuBisCO"/>
    <property type="match status" value="1"/>
</dbReference>
<reference evidence="2 3" key="1">
    <citation type="submission" date="2019-03" db="EMBL/GenBank/DDBJ databases">
        <title>Primorskyibacter sp. SS33 isolated from sediments.</title>
        <authorList>
            <person name="Xunke S."/>
        </authorList>
    </citation>
    <scope>NUCLEOTIDE SEQUENCE [LARGE SCALE GENOMIC DNA]</scope>
    <source>
        <strain evidence="2 3">SS33</strain>
    </source>
</reference>
<gene>
    <name evidence="2" type="ORF">E2L08_08295</name>
</gene>
<dbReference type="SFLD" id="SFLDG00301">
    <property type="entry name" value="RuBisCO-like_proteins"/>
    <property type="match status" value="1"/>
</dbReference>
<dbReference type="Gene3D" id="3.20.20.110">
    <property type="entry name" value="Ribulose bisphosphate carboxylase, large subunit, C-terminal domain"/>
    <property type="match status" value="1"/>
</dbReference>
<dbReference type="InterPro" id="IPR036422">
    <property type="entry name" value="RuBisCO_lsu_N_sf"/>
</dbReference>
<dbReference type="AlphaFoldDB" id="A0A4R6AA40"/>
<dbReference type="InterPro" id="IPR033966">
    <property type="entry name" value="RuBisCO"/>
</dbReference>
<evidence type="ECO:0000313" key="2">
    <source>
        <dbReference type="EMBL" id="TDL79877.1"/>
    </source>
</evidence>
<proteinExistence type="predicted"/>
<dbReference type="GO" id="GO:0016984">
    <property type="term" value="F:ribulose-bisphosphate carboxylase activity"/>
    <property type="evidence" value="ECO:0007669"/>
    <property type="project" value="InterPro"/>
</dbReference>
<dbReference type="GO" id="GO:0015977">
    <property type="term" value="P:carbon fixation"/>
    <property type="evidence" value="ECO:0007669"/>
    <property type="project" value="InterPro"/>
</dbReference>
<dbReference type="CDD" id="cd08210">
    <property type="entry name" value="RLP_RrRLP"/>
    <property type="match status" value="1"/>
</dbReference>
<evidence type="ECO:0000259" key="1">
    <source>
        <dbReference type="Pfam" id="PF00016"/>
    </source>
</evidence>
<dbReference type="EMBL" id="SNAA01000007">
    <property type="protein sequence ID" value="TDL79877.1"/>
    <property type="molecule type" value="Genomic_DNA"/>
</dbReference>
<organism evidence="2 3">
    <name type="scientific">Palleronia sediminis</name>
    <dbReference type="NCBI Taxonomy" id="2547833"/>
    <lineage>
        <taxon>Bacteria</taxon>
        <taxon>Pseudomonadati</taxon>
        <taxon>Pseudomonadota</taxon>
        <taxon>Alphaproteobacteria</taxon>
        <taxon>Rhodobacterales</taxon>
        <taxon>Roseobacteraceae</taxon>
        <taxon>Palleronia</taxon>
    </lineage>
</organism>
<dbReference type="SUPFAM" id="SSF54966">
    <property type="entry name" value="RuBisCO, large subunit, small (N-terminal) domain"/>
    <property type="match status" value="1"/>
</dbReference>
<dbReference type="InterPro" id="IPR036376">
    <property type="entry name" value="RuBisCO_lsu_C_sf"/>
</dbReference>
<dbReference type="PANTHER" id="PTHR42704">
    <property type="entry name" value="RIBULOSE BISPHOSPHATE CARBOXYLASE"/>
    <property type="match status" value="1"/>
</dbReference>
<evidence type="ECO:0000313" key="3">
    <source>
        <dbReference type="Proteomes" id="UP000295701"/>
    </source>
</evidence>
<dbReference type="InterPro" id="IPR000685">
    <property type="entry name" value="RuBisCO_lsu_C"/>
</dbReference>
<dbReference type="SUPFAM" id="SSF51649">
    <property type="entry name" value="RuBisCo, C-terminal domain"/>
    <property type="match status" value="1"/>
</dbReference>
<keyword evidence="3" id="KW-1185">Reference proteome</keyword>
<accession>A0A4R6AA40</accession>
<dbReference type="GO" id="GO:0000287">
    <property type="term" value="F:magnesium ion binding"/>
    <property type="evidence" value="ECO:0007669"/>
    <property type="project" value="InterPro"/>
</dbReference>
<dbReference type="RefSeq" id="WP_133396602.1">
    <property type="nucleotide sequence ID" value="NZ_SNAA01000007.1"/>
</dbReference>
<dbReference type="SFLD" id="SFLDF00158">
    <property type="entry name" value="5-methylthio-D-ribulose_1-phos"/>
    <property type="match status" value="1"/>
</dbReference>